<feature type="region of interest" description="Disordered" evidence="1">
    <location>
        <begin position="22"/>
        <end position="109"/>
    </location>
</feature>
<feature type="compositionally biased region" description="Polar residues" evidence="1">
    <location>
        <begin position="44"/>
        <end position="53"/>
    </location>
</feature>
<dbReference type="Gene3D" id="1.10.10.410">
    <property type="match status" value="1"/>
</dbReference>
<feature type="compositionally biased region" description="Polar residues" evidence="1">
    <location>
        <begin position="77"/>
        <end position="87"/>
    </location>
</feature>
<reference evidence="2" key="1">
    <citation type="submission" date="2022-04" db="EMBL/GenBank/DDBJ databases">
        <title>Carnegiea gigantea Genome sequencing and assembly v2.</title>
        <authorList>
            <person name="Copetti D."/>
            <person name="Sanderson M.J."/>
            <person name="Burquez A."/>
            <person name="Wojciechowski M.F."/>
        </authorList>
    </citation>
    <scope>NUCLEOTIDE SEQUENCE</scope>
    <source>
        <strain evidence="2">SGP5-SGP5p</strain>
        <tissue evidence="2">Aerial part</tissue>
    </source>
</reference>
<evidence type="ECO:0000313" key="3">
    <source>
        <dbReference type="Proteomes" id="UP001153076"/>
    </source>
</evidence>
<gene>
    <name evidence="2" type="ORF">Cgig2_017631</name>
</gene>
<proteinExistence type="predicted"/>
<dbReference type="InterPro" id="IPR023168">
    <property type="entry name" value="GatB_Yqey_C_2"/>
</dbReference>
<sequence length="192" mass="21143">MWSEIDSTIRGLPKLEIPAFLGSGSKDSSQSLNLESSLSKQSNGNIRSESLNHGNKRPNPIQPSSTLLNNDGVIPNAQPSKHITFNHDSGRSHEELSIKANPTSGGTLTKGCKPSLHKHAENQKEVHQYRSSEKKELIVFYLAGVAMGICKRKAEPSMLDMVFREKLDEITLVTTKRNVQREETRNGGNVGP</sequence>
<comment type="caution">
    <text evidence="2">The sequence shown here is derived from an EMBL/GenBank/DDBJ whole genome shotgun (WGS) entry which is preliminary data.</text>
</comment>
<evidence type="ECO:0000256" key="1">
    <source>
        <dbReference type="SAM" id="MobiDB-lite"/>
    </source>
</evidence>
<dbReference type="Proteomes" id="UP001153076">
    <property type="component" value="Unassembled WGS sequence"/>
</dbReference>
<feature type="compositionally biased region" description="Low complexity" evidence="1">
    <location>
        <begin position="25"/>
        <end position="43"/>
    </location>
</feature>
<name>A0A9Q1Q793_9CARY</name>
<dbReference type="AlphaFoldDB" id="A0A9Q1Q793"/>
<accession>A0A9Q1Q793</accession>
<dbReference type="EMBL" id="JAKOGI010000717">
    <property type="protein sequence ID" value="KAJ8431129.1"/>
    <property type="molecule type" value="Genomic_DNA"/>
</dbReference>
<feature type="compositionally biased region" description="Basic and acidic residues" evidence="1">
    <location>
        <begin position="88"/>
        <end position="97"/>
    </location>
</feature>
<evidence type="ECO:0000313" key="2">
    <source>
        <dbReference type="EMBL" id="KAJ8431129.1"/>
    </source>
</evidence>
<protein>
    <submittedName>
        <fullName evidence="2">Uncharacterized protein</fullName>
    </submittedName>
</protein>
<dbReference type="OrthoDB" id="1818565at2759"/>
<keyword evidence="3" id="KW-1185">Reference proteome</keyword>
<organism evidence="2 3">
    <name type="scientific">Carnegiea gigantea</name>
    <dbReference type="NCBI Taxonomy" id="171969"/>
    <lineage>
        <taxon>Eukaryota</taxon>
        <taxon>Viridiplantae</taxon>
        <taxon>Streptophyta</taxon>
        <taxon>Embryophyta</taxon>
        <taxon>Tracheophyta</taxon>
        <taxon>Spermatophyta</taxon>
        <taxon>Magnoliopsida</taxon>
        <taxon>eudicotyledons</taxon>
        <taxon>Gunneridae</taxon>
        <taxon>Pentapetalae</taxon>
        <taxon>Caryophyllales</taxon>
        <taxon>Cactineae</taxon>
        <taxon>Cactaceae</taxon>
        <taxon>Cactoideae</taxon>
        <taxon>Echinocereeae</taxon>
        <taxon>Carnegiea</taxon>
    </lineage>
</organism>